<comment type="similarity">
    <text evidence="1">Belongs to the ABC transporter superfamily. ABCD family. Peroxisomal fatty acyl CoA transporter (TC 3.A.1.203) subfamily.</text>
</comment>
<keyword evidence="4" id="KW-0547">Nucleotide-binding</keyword>
<dbReference type="Pfam" id="PF00005">
    <property type="entry name" value="ABC_tran"/>
    <property type="match status" value="2"/>
</dbReference>
<evidence type="ECO:0000256" key="9">
    <source>
        <dbReference type="SAM" id="Phobius"/>
    </source>
</evidence>
<comment type="caution">
    <text evidence="11">The sequence shown here is derived from an EMBL/GenBank/DDBJ whole genome shotgun (WGS) entry which is preliminary data.</text>
</comment>
<dbReference type="InterPro" id="IPR017871">
    <property type="entry name" value="ABC_transporter-like_CS"/>
</dbReference>
<dbReference type="Gene3D" id="1.20.1560.10">
    <property type="entry name" value="ABC transporter type 1, transmembrane domain"/>
    <property type="match status" value="1"/>
</dbReference>
<dbReference type="InterPro" id="IPR027417">
    <property type="entry name" value="P-loop_NTPase"/>
</dbReference>
<feature type="region of interest" description="Disordered" evidence="8">
    <location>
        <begin position="647"/>
        <end position="670"/>
    </location>
</feature>
<evidence type="ECO:0000256" key="5">
    <source>
        <dbReference type="ARBA" id="ARBA00022840"/>
    </source>
</evidence>
<feature type="transmembrane region" description="Helical" evidence="9">
    <location>
        <begin position="236"/>
        <end position="254"/>
    </location>
</feature>
<feature type="transmembrane region" description="Helical" evidence="9">
    <location>
        <begin position="23"/>
        <end position="41"/>
    </location>
</feature>
<gene>
    <name evidence="11" type="primary">g5077</name>
    <name evidence="11" type="ORF">VP750_LOCUS4336</name>
</gene>
<dbReference type="Pfam" id="PF06472">
    <property type="entry name" value="ABC_membrane_2"/>
    <property type="match status" value="2"/>
</dbReference>
<keyword evidence="2" id="KW-0813">Transport</keyword>
<dbReference type="PANTHER" id="PTHR11384:SF56">
    <property type="entry name" value="ABC TRANSPORTER D FAMILY MEMBER 1"/>
    <property type="match status" value="1"/>
</dbReference>
<dbReference type="Proteomes" id="UP001497392">
    <property type="component" value="Unassembled WGS sequence"/>
</dbReference>
<keyword evidence="6 9" id="KW-1133">Transmembrane helix</keyword>
<name>A0ABP1FYS7_9CHLO</name>
<dbReference type="InterPro" id="IPR003593">
    <property type="entry name" value="AAA+_ATPase"/>
</dbReference>
<sequence length="1320" mass="146154">MLDPKQRAVLLGKATALLSHRRSGTVAALLLLSGGCYTYYLHRLSARQKSRLRKLSEKVDGGPKKSGGKKGKSRDALNKLLKYLLPIAGQRILLLLGLAIVRTAFSNRLARMQGYMFRAAFLRKVPLFIRNFGENVVLCLLAAGVESTANRFLEQLKLKWRSILTERVHKQYFNQMTYYKMSYVDRRVDNPEQRICEDIPKLCNGLGDLVGEWTKCAVDAVFYSWVLRSYTRTNKYTAIIIAYVFGAGAMTVSVSPNFSKLFKTQASNEGTYRQLHARLRTNAEPVAFYGGVEKEGGLIVSNFKQLVKHQLKLLNTQWLFAMWQDFHTKYLAATMAVVLIIGPFFAGHLRPSETTQGRASMLANMRYHTAVIISLFTACGTLASSSRKLMRLGAHAERILELEDTAREINSGKDARDQSSQGRIVAVEDEIAFEDAMVVTPADATLVKDLTLRVPSGTNLLVTGPNGSGKSSLFRVLGGLWPLTAGTVKKPGGPEGGLAHEIFYVPQRPYVTMGTLQDQLIYPVERSASQSDVISAKELRRLLSEVDLEYLVEREGGLDAVVDWGSQLSLGEQQRLGMARLFYHRPKFAILDECTSGVTVDMEERFCQKVKQLGCTCVTISHRPALMAFHDIVLALDGEGGWSLHRGARGLHSEEGHSEQPAGAPLDASNNVKARGADASECLEGLQTQGPSKAAAAGGRIIARAPPFDPARDLAICPPNLALQPRRLSTWQRWKTVIRELLGHNRGAISQLSTILVVVSLRSLLQDRMAALNGRTVEYVLKQDKQAFIRLIHLSIAQAAASAVLAPSLRHVADSLSLSWRRQLTAVAHKRYLKRINFYTVSQLAGMQDVDQRLTRDVERLCDDLAALIPSMVKPVVDLAWFSVQLYQLTGRRGMAILYLYAFLGFGALSAVTPDFGALAKNEYFLEGAFRNVHTRLRTHAESIAFFGGGVREGKSIAVIFDNLISHLRSVVDIRWLYSVADDFFTKQLPHNVTWGLTVLYALDASKDLNNLGVQGQLVNDMRYLASVVTQCFTSFGELLALNKRFAELTGGVTRVSEMLEVMEKADRLHVDQPMRRSMGEASTSDDSSIRFNEVDVVTPTGKLLARRLSLIIEQGHSVLVTGPNGSGKSSLFRILGGLWPMTSGSIHRPGGTSADPRIFYVPQKPYTTIGTLREQVIYPLTIEAAAARESAADSAARMQALDSRLDGLMLVVRLQYLVAREGGWGAQAEWGETLSLGEQQRMGMARLFFHNPKFGVLDECTNATSVDIEEHLYRHAAKLNITLVTITQRAALLKYHSVELRLVDGEGDWQLRAIVPEDS</sequence>
<evidence type="ECO:0000256" key="7">
    <source>
        <dbReference type="ARBA" id="ARBA00023136"/>
    </source>
</evidence>
<evidence type="ECO:0000259" key="10">
    <source>
        <dbReference type="PROSITE" id="PS50893"/>
    </source>
</evidence>
<dbReference type="Gene3D" id="3.40.50.300">
    <property type="entry name" value="P-loop containing nucleotide triphosphate hydrolases"/>
    <property type="match status" value="2"/>
</dbReference>
<feature type="region of interest" description="Disordered" evidence="8">
    <location>
        <begin position="52"/>
        <end position="73"/>
    </location>
</feature>
<evidence type="ECO:0000256" key="2">
    <source>
        <dbReference type="ARBA" id="ARBA00022448"/>
    </source>
</evidence>
<feature type="transmembrane region" description="Helical" evidence="9">
    <location>
        <begin position="367"/>
        <end position="385"/>
    </location>
</feature>
<keyword evidence="5" id="KW-0067">ATP-binding</keyword>
<feature type="transmembrane region" description="Helical" evidence="9">
    <location>
        <begin position="330"/>
        <end position="347"/>
    </location>
</feature>
<reference evidence="11 12" key="1">
    <citation type="submission" date="2024-06" db="EMBL/GenBank/DDBJ databases">
        <authorList>
            <person name="Kraege A."/>
            <person name="Thomma B."/>
        </authorList>
    </citation>
    <scope>NUCLEOTIDE SEQUENCE [LARGE SCALE GENOMIC DNA]</scope>
</reference>
<protein>
    <submittedName>
        <fullName evidence="11">G5077 protein</fullName>
    </submittedName>
</protein>
<dbReference type="CDD" id="cd03223">
    <property type="entry name" value="ABCD_peroxisomal_ALDP"/>
    <property type="match status" value="2"/>
</dbReference>
<dbReference type="PROSITE" id="PS00211">
    <property type="entry name" value="ABC_TRANSPORTER_1"/>
    <property type="match status" value="2"/>
</dbReference>
<evidence type="ECO:0000256" key="6">
    <source>
        <dbReference type="ARBA" id="ARBA00022989"/>
    </source>
</evidence>
<evidence type="ECO:0000256" key="3">
    <source>
        <dbReference type="ARBA" id="ARBA00022692"/>
    </source>
</evidence>
<organism evidence="11 12">
    <name type="scientific">Coccomyxa viridis</name>
    <dbReference type="NCBI Taxonomy" id="1274662"/>
    <lineage>
        <taxon>Eukaryota</taxon>
        <taxon>Viridiplantae</taxon>
        <taxon>Chlorophyta</taxon>
        <taxon>core chlorophytes</taxon>
        <taxon>Trebouxiophyceae</taxon>
        <taxon>Trebouxiophyceae incertae sedis</taxon>
        <taxon>Coccomyxaceae</taxon>
        <taxon>Coccomyxa</taxon>
    </lineage>
</organism>
<feature type="compositionally biased region" description="Basic and acidic residues" evidence="8">
    <location>
        <begin position="54"/>
        <end position="63"/>
    </location>
</feature>
<dbReference type="InterPro" id="IPR036640">
    <property type="entry name" value="ABC1_TM_sf"/>
</dbReference>
<evidence type="ECO:0000256" key="1">
    <source>
        <dbReference type="ARBA" id="ARBA00008575"/>
    </source>
</evidence>
<feature type="domain" description="ABC transporter" evidence="10">
    <location>
        <begin position="431"/>
        <end position="674"/>
    </location>
</feature>
<dbReference type="InterPro" id="IPR003439">
    <property type="entry name" value="ABC_transporter-like_ATP-bd"/>
</dbReference>
<proteinExistence type="inferred from homology"/>
<dbReference type="EMBL" id="CAXHTA020000007">
    <property type="protein sequence ID" value="CAL5222677.1"/>
    <property type="molecule type" value="Genomic_DNA"/>
</dbReference>
<dbReference type="PROSITE" id="PS50893">
    <property type="entry name" value="ABC_TRANSPORTER_2"/>
    <property type="match status" value="2"/>
</dbReference>
<evidence type="ECO:0000256" key="4">
    <source>
        <dbReference type="ARBA" id="ARBA00022741"/>
    </source>
</evidence>
<dbReference type="PANTHER" id="PTHR11384">
    <property type="entry name" value="ATP-BINDING CASSETTE, SUB-FAMILY D MEMBER"/>
    <property type="match status" value="1"/>
</dbReference>
<keyword evidence="3 9" id="KW-0812">Transmembrane</keyword>
<dbReference type="SUPFAM" id="SSF52540">
    <property type="entry name" value="P-loop containing nucleoside triphosphate hydrolases"/>
    <property type="match status" value="2"/>
</dbReference>
<accession>A0ABP1FYS7</accession>
<keyword evidence="7 9" id="KW-0472">Membrane</keyword>
<dbReference type="SMART" id="SM00382">
    <property type="entry name" value="AAA"/>
    <property type="match status" value="2"/>
</dbReference>
<evidence type="ECO:0000256" key="8">
    <source>
        <dbReference type="SAM" id="MobiDB-lite"/>
    </source>
</evidence>
<evidence type="ECO:0000313" key="12">
    <source>
        <dbReference type="Proteomes" id="UP001497392"/>
    </source>
</evidence>
<feature type="domain" description="ABC transporter" evidence="10">
    <location>
        <begin position="1090"/>
        <end position="1315"/>
    </location>
</feature>
<dbReference type="SUPFAM" id="SSF90123">
    <property type="entry name" value="ABC transporter transmembrane region"/>
    <property type="match status" value="1"/>
</dbReference>
<feature type="transmembrane region" description="Helical" evidence="9">
    <location>
        <begin position="80"/>
        <end position="105"/>
    </location>
</feature>
<keyword evidence="12" id="KW-1185">Reference proteome</keyword>
<dbReference type="InterPro" id="IPR011527">
    <property type="entry name" value="ABC1_TM_dom"/>
</dbReference>
<evidence type="ECO:0000313" key="11">
    <source>
        <dbReference type="EMBL" id="CAL5222677.1"/>
    </source>
</evidence>
<dbReference type="InterPro" id="IPR050835">
    <property type="entry name" value="ABC_transporter_sub-D"/>
</dbReference>